<evidence type="ECO:0000256" key="5">
    <source>
        <dbReference type="ARBA" id="ARBA00023295"/>
    </source>
</evidence>
<evidence type="ECO:0000313" key="7">
    <source>
        <dbReference type="EMBL" id="QPH53149.1"/>
    </source>
</evidence>
<keyword evidence="8" id="KW-1185">Reference proteome</keyword>
<dbReference type="GO" id="GO:0004563">
    <property type="term" value="F:beta-N-acetylhexosaminidase activity"/>
    <property type="evidence" value="ECO:0007669"/>
    <property type="project" value="UniProtKB-EC"/>
</dbReference>
<dbReference type="SUPFAM" id="SSF51445">
    <property type="entry name" value="(Trans)glycosidases"/>
    <property type="match status" value="1"/>
</dbReference>
<dbReference type="PANTHER" id="PTHR30480:SF13">
    <property type="entry name" value="BETA-HEXOSAMINIDASE"/>
    <property type="match status" value="1"/>
</dbReference>
<dbReference type="EMBL" id="CP064942">
    <property type="protein sequence ID" value="QPH53149.1"/>
    <property type="molecule type" value="Genomic_DNA"/>
</dbReference>
<name>A0A7S9LQ95_9RHOB</name>
<dbReference type="Gene3D" id="3.20.20.300">
    <property type="entry name" value="Glycoside hydrolase, family 3, N-terminal domain"/>
    <property type="match status" value="1"/>
</dbReference>
<dbReference type="Proteomes" id="UP000594800">
    <property type="component" value="Chromosome"/>
</dbReference>
<accession>A0A7S9LQ95</accession>
<dbReference type="InterPro" id="IPR036962">
    <property type="entry name" value="Glyco_hydro_3_N_sf"/>
</dbReference>
<evidence type="ECO:0000256" key="3">
    <source>
        <dbReference type="ARBA" id="ARBA00012663"/>
    </source>
</evidence>
<evidence type="ECO:0000256" key="4">
    <source>
        <dbReference type="ARBA" id="ARBA00022801"/>
    </source>
</evidence>
<dbReference type="GO" id="GO:0005975">
    <property type="term" value="P:carbohydrate metabolic process"/>
    <property type="evidence" value="ECO:0007669"/>
    <property type="project" value="InterPro"/>
</dbReference>
<feature type="domain" description="Glycoside hydrolase family 3 N-terminal" evidence="6">
    <location>
        <begin position="15"/>
        <end position="292"/>
    </location>
</feature>
<comment type="catalytic activity">
    <reaction evidence="1">
        <text>Hydrolysis of terminal non-reducing N-acetyl-D-hexosamine residues in N-acetyl-beta-D-hexosaminides.</text>
        <dbReference type="EC" id="3.2.1.52"/>
    </reaction>
</comment>
<dbReference type="AlphaFoldDB" id="A0A7S9LQ95"/>
<dbReference type="InterPro" id="IPR050226">
    <property type="entry name" value="NagZ_Beta-hexosaminidase"/>
</dbReference>
<gene>
    <name evidence="7" type="ORF">I0K15_15265</name>
</gene>
<evidence type="ECO:0000313" key="8">
    <source>
        <dbReference type="Proteomes" id="UP000594800"/>
    </source>
</evidence>
<evidence type="ECO:0000256" key="2">
    <source>
        <dbReference type="ARBA" id="ARBA00005336"/>
    </source>
</evidence>
<reference evidence="7 8" key="1">
    <citation type="submission" date="2020-11" db="EMBL/GenBank/DDBJ databases">
        <title>Description of Pontivivens ytuae sp. nov. isolated from deep sea sediment of Mariana Trench.</title>
        <authorList>
            <person name="Wang Z."/>
            <person name="Sun Q.-L."/>
            <person name="Xu X.-D."/>
            <person name="Tang Y.-Z."/>
            <person name="Zhang J."/>
        </authorList>
    </citation>
    <scope>NUCLEOTIDE SEQUENCE [LARGE SCALE GENOMIC DNA]</scope>
    <source>
        <strain evidence="7 8">MT2928</strain>
    </source>
</reference>
<keyword evidence="4 7" id="KW-0378">Hydrolase</keyword>
<evidence type="ECO:0000259" key="6">
    <source>
        <dbReference type="Pfam" id="PF00933"/>
    </source>
</evidence>
<keyword evidence="5" id="KW-0326">Glycosidase</keyword>
<organism evidence="7 8">
    <name type="scientific">Pontivivens ytuae</name>
    <dbReference type="NCBI Taxonomy" id="2789856"/>
    <lineage>
        <taxon>Bacteria</taxon>
        <taxon>Pseudomonadati</taxon>
        <taxon>Pseudomonadota</taxon>
        <taxon>Alphaproteobacteria</taxon>
        <taxon>Rhodobacterales</taxon>
        <taxon>Paracoccaceae</taxon>
        <taxon>Pontivivens</taxon>
    </lineage>
</organism>
<evidence type="ECO:0000256" key="1">
    <source>
        <dbReference type="ARBA" id="ARBA00001231"/>
    </source>
</evidence>
<proteinExistence type="inferred from homology"/>
<comment type="similarity">
    <text evidence="2">Belongs to the glycosyl hydrolase 3 family.</text>
</comment>
<dbReference type="Pfam" id="PF00933">
    <property type="entry name" value="Glyco_hydro_3"/>
    <property type="match status" value="1"/>
</dbReference>
<protein>
    <recommendedName>
        <fullName evidence="3">beta-N-acetylhexosaminidase</fullName>
        <ecNumber evidence="3">3.2.1.52</ecNumber>
    </recommendedName>
</protein>
<dbReference type="KEGG" id="poz:I0K15_15265"/>
<dbReference type="InterPro" id="IPR017853">
    <property type="entry name" value="GH"/>
</dbReference>
<sequence>MTMAAIFGLEGKMPSEQERAFFKEADPWGFIVFDRNLGEPDEIRALTSELRALMGRDVPILIDQEGGRVQRLRSPHFREWMPPLDFMQHLPEGMRVEAMRKRYRYIAHELYEVGIDVNCAPMLDLARDDTHVFLRNRCYGTDPKGVAEIGKAVSEGLLAGGVLPVAKHIPGHGRGLVDSHHELPVVEAGLTDLMNTDFAPFTGLIETGMAMTAHVVYDAFDRDNCATMSADVITHIRDRLGFVGLLMTDDLSMKALTGSFAERTERAIAAGCDMILHCNGDMAEMEGVASAAPALAGPALNRAQGALAQRQAPDEVDIAELGAELDELEREAGHA</sequence>
<dbReference type="EC" id="3.2.1.52" evidence="3"/>
<dbReference type="PANTHER" id="PTHR30480">
    <property type="entry name" value="BETA-HEXOSAMINIDASE-RELATED"/>
    <property type="match status" value="1"/>
</dbReference>
<dbReference type="GO" id="GO:0009254">
    <property type="term" value="P:peptidoglycan turnover"/>
    <property type="evidence" value="ECO:0007669"/>
    <property type="project" value="TreeGrafter"/>
</dbReference>
<dbReference type="InterPro" id="IPR001764">
    <property type="entry name" value="Glyco_hydro_3_N"/>
</dbReference>